<gene>
    <name evidence="1" type="ORF">COEREDRAFT_82144</name>
</gene>
<accession>A0A2G5B7Y2</accession>
<dbReference type="Proteomes" id="UP000242474">
    <property type="component" value="Unassembled WGS sequence"/>
</dbReference>
<dbReference type="EMBL" id="KZ303509">
    <property type="protein sequence ID" value="PIA15153.1"/>
    <property type="molecule type" value="Genomic_DNA"/>
</dbReference>
<protein>
    <submittedName>
        <fullName evidence="1">Uncharacterized protein</fullName>
    </submittedName>
</protein>
<organism evidence="1 2">
    <name type="scientific">Coemansia reversa (strain ATCC 12441 / NRRL 1564)</name>
    <dbReference type="NCBI Taxonomy" id="763665"/>
    <lineage>
        <taxon>Eukaryota</taxon>
        <taxon>Fungi</taxon>
        <taxon>Fungi incertae sedis</taxon>
        <taxon>Zoopagomycota</taxon>
        <taxon>Kickxellomycotina</taxon>
        <taxon>Kickxellomycetes</taxon>
        <taxon>Kickxellales</taxon>
        <taxon>Kickxellaceae</taxon>
        <taxon>Coemansia</taxon>
    </lineage>
</organism>
<evidence type="ECO:0000313" key="1">
    <source>
        <dbReference type="EMBL" id="PIA15153.1"/>
    </source>
</evidence>
<reference evidence="1 2" key="1">
    <citation type="journal article" date="2015" name="Genome Biol. Evol.">
        <title>Phylogenomic analyses indicate that early fungi evolved digesting cell walls of algal ancestors of land plants.</title>
        <authorList>
            <person name="Chang Y."/>
            <person name="Wang S."/>
            <person name="Sekimoto S."/>
            <person name="Aerts A.L."/>
            <person name="Choi C."/>
            <person name="Clum A."/>
            <person name="LaButti K.M."/>
            <person name="Lindquist E.A."/>
            <person name="Yee Ngan C."/>
            <person name="Ohm R.A."/>
            <person name="Salamov A.A."/>
            <person name="Grigoriev I.V."/>
            <person name="Spatafora J.W."/>
            <person name="Berbee M.L."/>
        </authorList>
    </citation>
    <scope>NUCLEOTIDE SEQUENCE [LARGE SCALE GENOMIC DNA]</scope>
    <source>
        <strain evidence="1 2">NRRL 1564</strain>
    </source>
</reference>
<evidence type="ECO:0000313" key="2">
    <source>
        <dbReference type="Proteomes" id="UP000242474"/>
    </source>
</evidence>
<keyword evidence="2" id="KW-1185">Reference proteome</keyword>
<proteinExistence type="predicted"/>
<dbReference type="AlphaFoldDB" id="A0A2G5B7Y2"/>
<name>A0A2G5B7Y2_COERN</name>
<sequence length="123" mass="14152">MTRFTLVLWKDIPTNIKIIEDDVETRTQILTEINTCFPLEPRYSLRMKRAVVNCETIYIAFPATGRKNDICMLAHVHVNAGIRHNRPRVAAGRETRHHGRFENSDLLMSTPQAHLLKLNSAKC</sequence>